<evidence type="ECO:0000313" key="1">
    <source>
        <dbReference type="EMBL" id="CEG44248.1"/>
    </source>
</evidence>
<organism evidence="1 2">
    <name type="scientific">Plasmopara halstedii</name>
    <name type="common">Downy mildew of sunflower</name>
    <dbReference type="NCBI Taxonomy" id="4781"/>
    <lineage>
        <taxon>Eukaryota</taxon>
        <taxon>Sar</taxon>
        <taxon>Stramenopiles</taxon>
        <taxon>Oomycota</taxon>
        <taxon>Peronosporomycetes</taxon>
        <taxon>Peronosporales</taxon>
        <taxon>Peronosporaceae</taxon>
        <taxon>Plasmopara</taxon>
    </lineage>
</organism>
<dbReference type="RefSeq" id="XP_024580617.1">
    <property type="nucleotide sequence ID" value="XM_024730329.1"/>
</dbReference>
<name>A0A0P1AUI9_PLAHL</name>
<sequence>MKDICQHLPSLRLRSITSMAHGPRLQVSPSGSTLMREGTTSLLVAAIMTESYVELSPEVRIMFHQAYANDPES</sequence>
<dbReference type="Proteomes" id="UP000054928">
    <property type="component" value="Unassembled WGS sequence"/>
</dbReference>
<reference evidence="2" key="1">
    <citation type="submission" date="2014-09" db="EMBL/GenBank/DDBJ databases">
        <authorList>
            <person name="Sharma Rahul"/>
            <person name="Thines Marco"/>
        </authorList>
    </citation>
    <scope>NUCLEOTIDE SEQUENCE [LARGE SCALE GENOMIC DNA]</scope>
</reference>
<accession>A0A0P1AUI9</accession>
<evidence type="ECO:0000313" key="2">
    <source>
        <dbReference type="Proteomes" id="UP000054928"/>
    </source>
</evidence>
<keyword evidence="2" id="KW-1185">Reference proteome</keyword>
<protein>
    <submittedName>
        <fullName evidence="1">Uncharacterized protein</fullName>
    </submittedName>
</protein>
<dbReference type="AlphaFoldDB" id="A0A0P1AUI9"/>
<dbReference type="GeneID" id="36395065"/>
<dbReference type="EMBL" id="CCYD01001066">
    <property type="protein sequence ID" value="CEG44248.1"/>
    <property type="molecule type" value="Genomic_DNA"/>
</dbReference>
<proteinExistence type="predicted"/>